<evidence type="ECO:0000313" key="2">
    <source>
        <dbReference type="Proteomes" id="UP001500635"/>
    </source>
</evidence>
<keyword evidence="2" id="KW-1185">Reference proteome</keyword>
<dbReference type="RefSeq" id="WP_344989775.1">
    <property type="nucleotide sequence ID" value="NZ_BAABFR010000002.1"/>
</dbReference>
<dbReference type="Proteomes" id="UP001500635">
    <property type="component" value="Unassembled WGS sequence"/>
</dbReference>
<accession>A0ABP8J1U9</accession>
<evidence type="ECO:0000313" key="1">
    <source>
        <dbReference type="EMBL" id="GAA4383443.1"/>
    </source>
</evidence>
<reference evidence="2" key="1">
    <citation type="journal article" date="2019" name="Int. J. Syst. Evol. Microbiol.">
        <title>The Global Catalogue of Microorganisms (GCM) 10K type strain sequencing project: providing services to taxonomists for standard genome sequencing and annotation.</title>
        <authorList>
            <consortium name="The Broad Institute Genomics Platform"/>
            <consortium name="The Broad Institute Genome Sequencing Center for Infectious Disease"/>
            <person name="Wu L."/>
            <person name="Ma J."/>
        </authorList>
    </citation>
    <scope>NUCLEOTIDE SEQUENCE [LARGE SCALE GENOMIC DNA]</scope>
    <source>
        <strain evidence="2">JCM 17688</strain>
    </source>
</reference>
<protein>
    <submittedName>
        <fullName evidence="1">Uncharacterized protein</fullName>
    </submittedName>
</protein>
<sequence>MTQPITVSGPVIVPPDQAAGYLARMDVDVADIHAAVANGEVAATTITGYHPHNVAGLARWIAMVGSLRRRLDETGRWSLGDAANRPVCRHRTGDWSVAVVCGDAATGDPGSVVGPRAARRKGAATARAVREQESLIPLTDLVFSRVVDAAGDPPPGNWIVLYHRGVDGVRLELSLPLGFDEEEGQFTGWAVRVLLDDWVPETAAVPRDVPRVDLSFHVLDAA</sequence>
<organism evidence="1 2">
    <name type="scientific">Tsukamurella soli</name>
    <dbReference type="NCBI Taxonomy" id="644556"/>
    <lineage>
        <taxon>Bacteria</taxon>
        <taxon>Bacillati</taxon>
        <taxon>Actinomycetota</taxon>
        <taxon>Actinomycetes</taxon>
        <taxon>Mycobacteriales</taxon>
        <taxon>Tsukamurellaceae</taxon>
        <taxon>Tsukamurella</taxon>
    </lineage>
</organism>
<gene>
    <name evidence="1" type="ORF">GCM10023147_02680</name>
</gene>
<dbReference type="EMBL" id="BAABFR010000002">
    <property type="protein sequence ID" value="GAA4383443.1"/>
    <property type="molecule type" value="Genomic_DNA"/>
</dbReference>
<proteinExistence type="predicted"/>
<comment type="caution">
    <text evidence="1">The sequence shown here is derived from an EMBL/GenBank/DDBJ whole genome shotgun (WGS) entry which is preliminary data.</text>
</comment>
<name>A0ABP8J1U9_9ACTN</name>